<keyword evidence="1" id="KW-0472">Membrane</keyword>
<name>A0A4U5MMA1_STECR</name>
<evidence type="ECO:0000313" key="4">
    <source>
        <dbReference type="Proteomes" id="UP000298663"/>
    </source>
</evidence>
<organism evidence="3 4">
    <name type="scientific">Steinernema carpocapsae</name>
    <name type="common">Entomopathogenic nematode</name>
    <dbReference type="NCBI Taxonomy" id="34508"/>
    <lineage>
        <taxon>Eukaryota</taxon>
        <taxon>Metazoa</taxon>
        <taxon>Ecdysozoa</taxon>
        <taxon>Nematoda</taxon>
        <taxon>Chromadorea</taxon>
        <taxon>Rhabditida</taxon>
        <taxon>Tylenchina</taxon>
        <taxon>Panagrolaimomorpha</taxon>
        <taxon>Strongyloidoidea</taxon>
        <taxon>Steinernematidae</taxon>
        <taxon>Steinernema</taxon>
    </lineage>
</organism>
<accession>A0A4U5MMA1</accession>
<reference evidence="3 4" key="2">
    <citation type="journal article" date="2019" name="G3 (Bethesda)">
        <title>Hybrid Assembly of the Genome of the Entomopathogenic Nematode Steinernema carpocapsae Identifies the X-Chromosome.</title>
        <authorList>
            <person name="Serra L."/>
            <person name="Macchietto M."/>
            <person name="Macias-Munoz A."/>
            <person name="McGill C.J."/>
            <person name="Rodriguez I.M."/>
            <person name="Rodriguez B."/>
            <person name="Murad R."/>
            <person name="Mortazavi A."/>
        </authorList>
    </citation>
    <scope>NUCLEOTIDE SEQUENCE [LARGE SCALE GENOMIC DNA]</scope>
    <source>
        <strain evidence="3 4">ALL</strain>
    </source>
</reference>
<keyword evidence="2" id="KW-0732">Signal</keyword>
<feature type="transmembrane region" description="Helical" evidence="1">
    <location>
        <begin position="99"/>
        <end position="122"/>
    </location>
</feature>
<keyword evidence="4" id="KW-1185">Reference proteome</keyword>
<proteinExistence type="predicted"/>
<keyword evidence="1" id="KW-0812">Transmembrane</keyword>
<sequence length="150" mass="17234">MSNHVVSGWTLFVLCLHRAYANYTEEFVDTDGNKCLTAWSPCTVTCLDESNGGIFAKKWRMNRCSGEHVFKECNKTRLPLCLTVENNEHYQREQTQHRVIAYFFVILMCALILTVPSILIWLSYTKDFFCTSWSKADLTSSVSIRADDSV</sequence>
<evidence type="ECO:0000313" key="3">
    <source>
        <dbReference type="EMBL" id="TKR70472.1"/>
    </source>
</evidence>
<feature type="signal peptide" evidence="2">
    <location>
        <begin position="1"/>
        <end position="21"/>
    </location>
</feature>
<reference evidence="3 4" key="1">
    <citation type="journal article" date="2015" name="Genome Biol.">
        <title>Comparative genomics of Steinernema reveals deeply conserved gene regulatory networks.</title>
        <authorList>
            <person name="Dillman A.R."/>
            <person name="Macchietto M."/>
            <person name="Porter C.F."/>
            <person name="Rogers A."/>
            <person name="Williams B."/>
            <person name="Antoshechkin I."/>
            <person name="Lee M.M."/>
            <person name="Goodwin Z."/>
            <person name="Lu X."/>
            <person name="Lewis E.E."/>
            <person name="Goodrich-Blair H."/>
            <person name="Stock S.P."/>
            <person name="Adams B.J."/>
            <person name="Sternberg P.W."/>
            <person name="Mortazavi A."/>
        </authorList>
    </citation>
    <scope>NUCLEOTIDE SEQUENCE [LARGE SCALE GENOMIC DNA]</scope>
    <source>
        <strain evidence="3 4">ALL</strain>
    </source>
</reference>
<evidence type="ECO:0000256" key="2">
    <source>
        <dbReference type="SAM" id="SignalP"/>
    </source>
</evidence>
<dbReference type="AlphaFoldDB" id="A0A4U5MMA1"/>
<comment type="caution">
    <text evidence="3">The sequence shown here is derived from an EMBL/GenBank/DDBJ whole genome shotgun (WGS) entry which is preliminary data.</text>
</comment>
<protein>
    <submittedName>
        <fullName evidence="3">Uncharacterized protein</fullName>
    </submittedName>
</protein>
<dbReference type="OrthoDB" id="5815237at2759"/>
<dbReference type="EMBL" id="AZBU02000007">
    <property type="protein sequence ID" value="TKR70472.1"/>
    <property type="molecule type" value="Genomic_DNA"/>
</dbReference>
<keyword evidence="1" id="KW-1133">Transmembrane helix</keyword>
<evidence type="ECO:0000256" key="1">
    <source>
        <dbReference type="SAM" id="Phobius"/>
    </source>
</evidence>
<gene>
    <name evidence="3" type="ORF">L596_022499</name>
</gene>
<feature type="chain" id="PRO_5020675274" evidence="2">
    <location>
        <begin position="22"/>
        <end position="150"/>
    </location>
</feature>
<dbReference type="Proteomes" id="UP000298663">
    <property type="component" value="Unassembled WGS sequence"/>
</dbReference>